<comment type="caution">
    <text evidence="1">The sequence shown here is derived from an EMBL/GenBank/DDBJ whole genome shotgun (WGS) entry which is preliminary data.</text>
</comment>
<name>A0AAV5TT01_9BILA</name>
<evidence type="ECO:0000313" key="2">
    <source>
        <dbReference type="Proteomes" id="UP001432027"/>
    </source>
</evidence>
<dbReference type="AlphaFoldDB" id="A0AAV5TT01"/>
<evidence type="ECO:0008006" key="3">
    <source>
        <dbReference type="Google" id="ProtNLM"/>
    </source>
</evidence>
<feature type="non-terminal residue" evidence="1">
    <location>
        <position position="60"/>
    </location>
</feature>
<protein>
    <recommendedName>
        <fullName evidence="3">G protein-coupled receptor</fullName>
    </recommendedName>
</protein>
<reference evidence="1" key="1">
    <citation type="submission" date="2023-10" db="EMBL/GenBank/DDBJ databases">
        <title>Genome assembly of Pristionchus species.</title>
        <authorList>
            <person name="Yoshida K."/>
            <person name="Sommer R.J."/>
        </authorList>
    </citation>
    <scope>NUCLEOTIDE SEQUENCE</scope>
    <source>
        <strain evidence="1">RS0144</strain>
    </source>
</reference>
<accession>A0AAV5TT01</accession>
<proteinExistence type="predicted"/>
<evidence type="ECO:0000313" key="1">
    <source>
        <dbReference type="EMBL" id="GMS97431.1"/>
    </source>
</evidence>
<sequence length="60" mass="6771">MKKWPCFSVVNVSRRSSFFNVSLSHNSTTALATFRFLHFSFPITVMNCFVPIASIRTGIA</sequence>
<dbReference type="Proteomes" id="UP001432027">
    <property type="component" value="Unassembled WGS sequence"/>
</dbReference>
<gene>
    <name evidence="1" type="ORF">PENTCL1PPCAC_19606</name>
</gene>
<organism evidence="1 2">
    <name type="scientific">Pristionchus entomophagus</name>
    <dbReference type="NCBI Taxonomy" id="358040"/>
    <lineage>
        <taxon>Eukaryota</taxon>
        <taxon>Metazoa</taxon>
        <taxon>Ecdysozoa</taxon>
        <taxon>Nematoda</taxon>
        <taxon>Chromadorea</taxon>
        <taxon>Rhabditida</taxon>
        <taxon>Rhabditina</taxon>
        <taxon>Diplogasteromorpha</taxon>
        <taxon>Diplogasteroidea</taxon>
        <taxon>Neodiplogasteridae</taxon>
        <taxon>Pristionchus</taxon>
    </lineage>
</organism>
<dbReference type="EMBL" id="BTSX01000004">
    <property type="protein sequence ID" value="GMS97431.1"/>
    <property type="molecule type" value="Genomic_DNA"/>
</dbReference>
<keyword evidence="2" id="KW-1185">Reference proteome</keyword>